<organism evidence="1 2">
    <name type="scientific">Riccia sorocarpa</name>
    <dbReference type="NCBI Taxonomy" id="122646"/>
    <lineage>
        <taxon>Eukaryota</taxon>
        <taxon>Viridiplantae</taxon>
        <taxon>Streptophyta</taxon>
        <taxon>Embryophyta</taxon>
        <taxon>Marchantiophyta</taxon>
        <taxon>Marchantiopsida</taxon>
        <taxon>Marchantiidae</taxon>
        <taxon>Marchantiales</taxon>
        <taxon>Ricciaceae</taxon>
        <taxon>Riccia</taxon>
    </lineage>
</organism>
<sequence length="124" mass="13638">MTQPPRPKYPSDFKTYHDIRKSGFAHTAPAESAIQAVVQASEPIVVDDSQQGGLGNVLYDTHMENFEEDPGAEFPIDVSDFDEANEAPILWDFTTEGDDVVCGDSQIPTCNSESQALHEYVDTT</sequence>
<gene>
    <name evidence="1" type="ORF">R1sor_004383</name>
</gene>
<evidence type="ECO:0000313" key="2">
    <source>
        <dbReference type="Proteomes" id="UP001633002"/>
    </source>
</evidence>
<dbReference type="AlphaFoldDB" id="A0ABD3HK21"/>
<protein>
    <submittedName>
        <fullName evidence="1">Uncharacterized protein</fullName>
    </submittedName>
</protein>
<keyword evidence="2" id="KW-1185">Reference proteome</keyword>
<dbReference type="Proteomes" id="UP001633002">
    <property type="component" value="Unassembled WGS sequence"/>
</dbReference>
<accession>A0ABD3HK21</accession>
<evidence type="ECO:0000313" key="1">
    <source>
        <dbReference type="EMBL" id="KAL3690732.1"/>
    </source>
</evidence>
<dbReference type="EMBL" id="JBJQOH010000003">
    <property type="protein sequence ID" value="KAL3690732.1"/>
    <property type="molecule type" value="Genomic_DNA"/>
</dbReference>
<proteinExistence type="predicted"/>
<reference evidence="1 2" key="1">
    <citation type="submission" date="2024-09" db="EMBL/GenBank/DDBJ databases">
        <title>Chromosome-scale assembly of Riccia sorocarpa.</title>
        <authorList>
            <person name="Paukszto L."/>
        </authorList>
    </citation>
    <scope>NUCLEOTIDE SEQUENCE [LARGE SCALE GENOMIC DNA]</scope>
    <source>
        <strain evidence="1">LP-2024</strain>
        <tissue evidence="1">Aerial parts of the thallus</tissue>
    </source>
</reference>
<name>A0ABD3HK21_9MARC</name>
<comment type="caution">
    <text evidence="1">The sequence shown here is derived from an EMBL/GenBank/DDBJ whole genome shotgun (WGS) entry which is preliminary data.</text>
</comment>